<dbReference type="EMBL" id="JABBWG010000081">
    <property type="protein sequence ID" value="KAG1802351.1"/>
    <property type="molecule type" value="Genomic_DNA"/>
</dbReference>
<evidence type="ECO:0000313" key="1">
    <source>
        <dbReference type="EMBL" id="KAG1802351.1"/>
    </source>
</evidence>
<protein>
    <submittedName>
        <fullName evidence="1">Uncharacterized protein</fullName>
    </submittedName>
</protein>
<feature type="non-terminal residue" evidence="1">
    <location>
        <position position="67"/>
    </location>
</feature>
<sequence>MNPVPVHRIQPRDLLYVPAMLPLPSSQATIQFDQFEISSPPPLKQSRAIPTAASFFTRTKTQSWATS</sequence>
<organism evidence="1 2">
    <name type="scientific">Suillus subaureus</name>
    <dbReference type="NCBI Taxonomy" id="48587"/>
    <lineage>
        <taxon>Eukaryota</taxon>
        <taxon>Fungi</taxon>
        <taxon>Dikarya</taxon>
        <taxon>Basidiomycota</taxon>
        <taxon>Agaricomycotina</taxon>
        <taxon>Agaricomycetes</taxon>
        <taxon>Agaricomycetidae</taxon>
        <taxon>Boletales</taxon>
        <taxon>Suillineae</taxon>
        <taxon>Suillaceae</taxon>
        <taxon>Suillus</taxon>
    </lineage>
</organism>
<dbReference type="GeneID" id="64631277"/>
<gene>
    <name evidence="1" type="ORF">BJ212DRAFT_1397919</name>
</gene>
<reference evidence="1" key="1">
    <citation type="journal article" date="2020" name="New Phytol.">
        <title>Comparative genomics reveals dynamic genome evolution in host specialist ectomycorrhizal fungi.</title>
        <authorList>
            <person name="Lofgren L.A."/>
            <person name="Nguyen N.H."/>
            <person name="Vilgalys R."/>
            <person name="Ruytinx J."/>
            <person name="Liao H.L."/>
            <person name="Branco S."/>
            <person name="Kuo A."/>
            <person name="LaButti K."/>
            <person name="Lipzen A."/>
            <person name="Andreopoulos W."/>
            <person name="Pangilinan J."/>
            <person name="Riley R."/>
            <person name="Hundley H."/>
            <person name="Na H."/>
            <person name="Barry K."/>
            <person name="Grigoriev I.V."/>
            <person name="Stajich J.E."/>
            <person name="Kennedy P.G."/>
        </authorList>
    </citation>
    <scope>NUCLEOTIDE SEQUENCE</scope>
    <source>
        <strain evidence="1">MN1</strain>
    </source>
</reference>
<dbReference type="AlphaFoldDB" id="A0A9P7J4K8"/>
<dbReference type="Proteomes" id="UP000807769">
    <property type="component" value="Unassembled WGS sequence"/>
</dbReference>
<dbReference type="RefSeq" id="XP_041186235.1">
    <property type="nucleotide sequence ID" value="XM_041337261.1"/>
</dbReference>
<keyword evidence="2" id="KW-1185">Reference proteome</keyword>
<comment type="caution">
    <text evidence="1">The sequence shown here is derived from an EMBL/GenBank/DDBJ whole genome shotgun (WGS) entry which is preliminary data.</text>
</comment>
<proteinExistence type="predicted"/>
<evidence type="ECO:0000313" key="2">
    <source>
        <dbReference type="Proteomes" id="UP000807769"/>
    </source>
</evidence>
<accession>A0A9P7J4K8</accession>
<name>A0A9P7J4K8_9AGAM</name>